<reference evidence="1 2" key="1">
    <citation type="submission" date="2019-10" db="EMBL/GenBank/DDBJ databases">
        <title>New species of Slilvanegrellaceae.</title>
        <authorList>
            <person name="Pitt A."/>
            <person name="Hahn M.W."/>
        </authorList>
    </citation>
    <scope>NUCLEOTIDE SEQUENCE [LARGE SCALE GENOMIC DNA]</scope>
    <source>
        <strain evidence="1 2">SP-Ram-0.45-NSY-1</strain>
    </source>
</reference>
<dbReference type="RefSeq" id="WP_153420948.1">
    <property type="nucleotide sequence ID" value="NZ_WFLM01000004.1"/>
</dbReference>
<dbReference type="OrthoDB" id="5296936at2"/>
<accession>A0A6N6VR34</accession>
<evidence type="ECO:0000313" key="2">
    <source>
        <dbReference type="Proteomes" id="UP000437748"/>
    </source>
</evidence>
<evidence type="ECO:0000313" key="1">
    <source>
        <dbReference type="EMBL" id="KAB8037870.1"/>
    </source>
</evidence>
<name>A0A6N6VR34_9BACT</name>
<gene>
    <name evidence="1" type="ORF">GCL60_11895</name>
</gene>
<dbReference type="SUPFAM" id="SSF53850">
    <property type="entry name" value="Periplasmic binding protein-like II"/>
    <property type="match status" value="1"/>
</dbReference>
<organism evidence="1 2">
    <name type="scientific">Silvanigrella paludirubra</name>
    <dbReference type="NCBI Taxonomy" id="2499159"/>
    <lineage>
        <taxon>Bacteria</taxon>
        <taxon>Pseudomonadati</taxon>
        <taxon>Bdellovibrionota</taxon>
        <taxon>Oligoflexia</taxon>
        <taxon>Silvanigrellales</taxon>
        <taxon>Silvanigrellaceae</taxon>
        <taxon>Silvanigrella</taxon>
    </lineage>
</organism>
<dbReference type="Proteomes" id="UP000437748">
    <property type="component" value="Unassembled WGS sequence"/>
</dbReference>
<comment type="caution">
    <text evidence="1">The sequence shown here is derived from an EMBL/GenBank/DDBJ whole genome shotgun (WGS) entry which is preliminary data.</text>
</comment>
<proteinExistence type="predicted"/>
<dbReference type="AlphaFoldDB" id="A0A6N6VR34"/>
<dbReference type="EMBL" id="WFLM01000004">
    <property type="protein sequence ID" value="KAB8037870.1"/>
    <property type="molecule type" value="Genomic_DNA"/>
</dbReference>
<sequence length="244" mass="28329">MIFFILQLFIFRNSFSLDKNLKVSIGQLPFYAIDDKHGIFIDFVNAIDKVMGTKTTIIVQPYARSIHDVETGAVDYHLPIVINDVTPKKYNIAKKAFLFNVPIVIYYNSSKKPYINIDNIAILAEQKKIEVQTLLAYENFFKFPITYFTCLECALKKLQTGRIDAIIFTQFIANKVLKEPKNKKEYSKIKSNLYSYKTISMILSKDKLKSKELDNYLAEGINKLKKSGEFYTIFPKEHREFEAL</sequence>
<dbReference type="Gene3D" id="3.40.190.10">
    <property type="entry name" value="Periplasmic binding protein-like II"/>
    <property type="match status" value="2"/>
</dbReference>
<keyword evidence="2" id="KW-1185">Reference proteome</keyword>
<protein>
    <submittedName>
        <fullName evidence="1">Transporter substrate-binding domain-containing protein</fullName>
    </submittedName>
</protein>